<evidence type="ECO:0008006" key="2">
    <source>
        <dbReference type="Google" id="ProtNLM"/>
    </source>
</evidence>
<accession>A0A6J5LRA4</accession>
<gene>
    <name evidence="1" type="ORF">UFOVP299_39</name>
</gene>
<name>A0A6J5LRA4_9CAUD</name>
<sequence length="107" mass="12794">MEKLILDTINDFCNENYNWFDDYINSKNFEIYDDDYNCIAIVDFEVEVEVYRKPSYGNYFDPPENGECDFILFAIKLHDLYNSKDKLLPNCKEKLQKLLENKIGKNL</sequence>
<reference evidence="1" key="1">
    <citation type="submission" date="2020-04" db="EMBL/GenBank/DDBJ databases">
        <authorList>
            <person name="Chiriac C."/>
            <person name="Salcher M."/>
            <person name="Ghai R."/>
            <person name="Kavagutti S V."/>
        </authorList>
    </citation>
    <scope>NUCLEOTIDE SEQUENCE</scope>
</reference>
<protein>
    <recommendedName>
        <fullName evidence="2">CDI immunity protein domain-containing protein</fullName>
    </recommendedName>
</protein>
<dbReference type="EMBL" id="LR796313">
    <property type="protein sequence ID" value="CAB4136282.1"/>
    <property type="molecule type" value="Genomic_DNA"/>
</dbReference>
<organism evidence="1">
    <name type="scientific">uncultured Caudovirales phage</name>
    <dbReference type="NCBI Taxonomy" id="2100421"/>
    <lineage>
        <taxon>Viruses</taxon>
        <taxon>Duplodnaviria</taxon>
        <taxon>Heunggongvirae</taxon>
        <taxon>Uroviricota</taxon>
        <taxon>Caudoviricetes</taxon>
        <taxon>Peduoviridae</taxon>
        <taxon>Maltschvirus</taxon>
        <taxon>Maltschvirus maltsch</taxon>
    </lineage>
</organism>
<evidence type="ECO:0000313" key="1">
    <source>
        <dbReference type="EMBL" id="CAB4136282.1"/>
    </source>
</evidence>
<proteinExistence type="predicted"/>